<organism evidence="6 7">
    <name type="scientific">Rubus argutus</name>
    <name type="common">Southern blackberry</name>
    <dbReference type="NCBI Taxonomy" id="59490"/>
    <lineage>
        <taxon>Eukaryota</taxon>
        <taxon>Viridiplantae</taxon>
        <taxon>Streptophyta</taxon>
        <taxon>Embryophyta</taxon>
        <taxon>Tracheophyta</taxon>
        <taxon>Spermatophyta</taxon>
        <taxon>Magnoliopsida</taxon>
        <taxon>eudicotyledons</taxon>
        <taxon>Gunneridae</taxon>
        <taxon>Pentapetalae</taxon>
        <taxon>rosids</taxon>
        <taxon>fabids</taxon>
        <taxon>Rosales</taxon>
        <taxon>Rosaceae</taxon>
        <taxon>Rosoideae</taxon>
        <taxon>Rosoideae incertae sedis</taxon>
        <taxon>Rubus</taxon>
    </lineage>
</organism>
<feature type="binding site" evidence="3">
    <location>
        <position position="130"/>
    </location>
    <ligand>
        <name>substrate</name>
    </ligand>
</feature>
<comment type="caution">
    <text evidence="6">The sequence shown here is derived from an EMBL/GenBank/DDBJ whole genome shotgun (WGS) entry which is preliminary data.</text>
</comment>
<evidence type="ECO:0000256" key="1">
    <source>
        <dbReference type="ARBA" id="ARBA00023002"/>
    </source>
</evidence>
<dbReference type="CDD" id="cd19124">
    <property type="entry name" value="AKR_AKR4A_4B"/>
    <property type="match status" value="1"/>
</dbReference>
<accession>A0AAW1XFN7</accession>
<feature type="site" description="Lowers pKa of active site Tyr" evidence="4">
    <location>
        <position position="97"/>
    </location>
</feature>
<dbReference type="PANTHER" id="PTHR11732">
    <property type="entry name" value="ALDO/KETO REDUCTASE"/>
    <property type="match status" value="1"/>
</dbReference>
<proteinExistence type="predicted"/>
<feature type="domain" description="NADP-dependent oxidoreductase" evidence="5">
    <location>
        <begin position="31"/>
        <end position="303"/>
    </location>
</feature>
<evidence type="ECO:0000313" key="7">
    <source>
        <dbReference type="Proteomes" id="UP001457282"/>
    </source>
</evidence>
<evidence type="ECO:0000313" key="6">
    <source>
        <dbReference type="EMBL" id="KAK9935630.1"/>
    </source>
</evidence>
<dbReference type="PROSITE" id="PS00063">
    <property type="entry name" value="ALDOKETO_REDUCTASE_3"/>
    <property type="match status" value="1"/>
</dbReference>
<dbReference type="InterPro" id="IPR018170">
    <property type="entry name" value="Aldo/ket_reductase_CS"/>
</dbReference>
<dbReference type="Pfam" id="PF00248">
    <property type="entry name" value="Aldo_ket_red"/>
    <property type="match status" value="1"/>
</dbReference>
<dbReference type="EMBL" id="JBEDUW010000004">
    <property type="protein sequence ID" value="KAK9935630.1"/>
    <property type="molecule type" value="Genomic_DNA"/>
</dbReference>
<dbReference type="PROSITE" id="PS00798">
    <property type="entry name" value="ALDOKETO_REDUCTASE_1"/>
    <property type="match status" value="1"/>
</dbReference>
<dbReference type="InterPro" id="IPR020471">
    <property type="entry name" value="AKR"/>
</dbReference>
<keyword evidence="1" id="KW-0560">Oxidoreductase</keyword>
<dbReference type="InterPro" id="IPR023210">
    <property type="entry name" value="NADP_OxRdtase_dom"/>
</dbReference>
<dbReference type="PRINTS" id="PR00069">
    <property type="entry name" value="ALDKETRDTASE"/>
</dbReference>
<dbReference type="Proteomes" id="UP001457282">
    <property type="component" value="Unassembled WGS sequence"/>
</dbReference>
<evidence type="ECO:0000259" key="5">
    <source>
        <dbReference type="Pfam" id="PF00248"/>
    </source>
</evidence>
<dbReference type="PIRSF" id="PIRSF000097">
    <property type="entry name" value="AKR"/>
    <property type="match status" value="1"/>
</dbReference>
<dbReference type="InterPro" id="IPR044497">
    <property type="entry name" value="AKR4A/B"/>
</dbReference>
<evidence type="ECO:0000256" key="4">
    <source>
        <dbReference type="PIRSR" id="PIRSR000097-3"/>
    </source>
</evidence>
<name>A0AAW1XFN7_RUBAR</name>
<dbReference type="Gene3D" id="3.20.20.100">
    <property type="entry name" value="NADP-dependent oxidoreductase domain"/>
    <property type="match status" value="1"/>
</dbReference>
<dbReference type="GO" id="GO:0016616">
    <property type="term" value="F:oxidoreductase activity, acting on the CH-OH group of donors, NAD or NADP as acceptor"/>
    <property type="evidence" value="ECO:0007669"/>
    <property type="project" value="InterPro"/>
</dbReference>
<evidence type="ECO:0000256" key="2">
    <source>
        <dbReference type="PIRSR" id="PIRSR000097-1"/>
    </source>
</evidence>
<dbReference type="FunFam" id="3.20.20.100:FF:000014">
    <property type="entry name" value="NAD(P)-linked oxidoreductase superfamily protein"/>
    <property type="match status" value="1"/>
</dbReference>
<gene>
    <name evidence="6" type="ORF">M0R45_022725</name>
</gene>
<protein>
    <recommendedName>
        <fullName evidence="5">NADP-dependent oxidoreductase domain-containing protein</fullName>
    </recommendedName>
</protein>
<dbReference type="PROSITE" id="PS00062">
    <property type="entry name" value="ALDOKETO_REDUCTASE_2"/>
    <property type="match status" value="1"/>
</dbReference>
<dbReference type="SUPFAM" id="SSF51430">
    <property type="entry name" value="NAD(P)-linked oxidoreductase"/>
    <property type="match status" value="1"/>
</dbReference>
<dbReference type="InterPro" id="IPR036812">
    <property type="entry name" value="NAD(P)_OxRdtase_dom_sf"/>
</dbReference>
<keyword evidence="7" id="KW-1185">Reference proteome</keyword>
<dbReference type="GO" id="GO:0044550">
    <property type="term" value="P:secondary metabolite biosynthetic process"/>
    <property type="evidence" value="ECO:0007669"/>
    <property type="project" value="UniProtKB-ARBA"/>
</dbReference>
<evidence type="ECO:0000256" key="3">
    <source>
        <dbReference type="PIRSR" id="PIRSR000097-2"/>
    </source>
</evidence>
<sequence length="332" mass="37189">MASTSNILELPLVAPIGSGTGKTSIRSIPVLGLGTAAFPFVDPQTFKEAIVNAIQVGYRHFDTAAAYLTEHSLGEAISEAISLGLIRSRDELFVTSKLWLTDAHSHLVLPAIHNTLKNLGLEYLDLYLIHWPLSLKPGSYDFPLNKDHILPMEFKGVWEAMEECLKLGLTKSIGVSNFSCKKIETLLATAKIPPSVNQVEMNPVWQQKKLREFCERKGIVITAYSPLGGKGTPWGTNAVMECEVLKQIADIKGKTVAQVCLRWAYEQRVSVVVKSFNKERIKENMDIFDWELLPEEMDKINQIPQKRGCPAFDFISDHGPYKTIEQFWDGEI</sequence>
<dbReference type="AlphaFoldDB" id="A0AAW1XFN7"/>
<feature type="active site" description="Proton donor" evidence="2">
    <location>
        <position position="67"/>
    </location>
</feature>
<reference evidence="6 7" key="1">
    <citation type="journal article" date="2023" name="G3 (Bethesda)">
        <title>A chromosome-length genome assembly and annotation of blackberry (Rubus argutus, cv. 'Hillquist').</title>
        <authorList>
            <person name="Bruna T."/>
            <person name="Aryal R."/>
            <person name="Dudchenko O."/>
            <person name="Sargent D.J."/>
            <person name="Mead D."/>
            <person name="Buti M."/>
            <person name="Cavallini A."/>
            <person name="Hytonen T."/>
            <person name="Andres J."/>
            <person name="Pham M."/>
            <person name="Weisz D."/>
            <person name="Mascagni F."/>
            <person name="Usai G."/>
            <person name="Natali L."/>
            <person name="Bassil N."/>
            <person name="Fernandez G.E."/>
            <person name="Lomsadze A."/>
            <person name="Armour M."/>
            <person name="Olukolu B."/>
            <person name="Poorten T."/>
            <person name="Britton C."/>
            <person name="Davik J."/>
            <person name="Ashrafi H."/>
            <person name="Aiden E.L."/>
            <person name="Borodovsky M."/>
            <person name="Worthington M."/>
        </authorList>
    </citation>
    <scope>NUCLEOTIDE SEQUENCE [LARGE SCALE GENOMIC DNA]</scope>
    <source>
        <strain evidence="6">PI 553951</strain>
    </source>
</reference>